<proteinExistence type="inferred from homology"/>
<organism evidence="8 9">
    <name type="scientific">Parapedobacter indicus</name>
    <dbReference type="NCBI Taxonomy" id="1477437"/>
    <lineage>
        <taxon>Bacteria</taxon>
        <taxon>Pseudomonadati</taxon>
        <taxon>Bacteroidota</taxon>
        <taxon>Sphingobacteriia</taxon>
        <taxon>Sphingobacteriales</taxon>
        <taxon>Sphingobacteriaceae</taxon>
        <taxon>Parapedobacter</taxon>
    </lineage>
</organism>
<keyword evidence="6" id="KW-0106">Calcium</keyword>
<keyword evidence="4" id="KW-0732">Signal</keyword>
<comment type="cofactor">
    <cofactor evidence="1">
        <name>Ca(2+)</name>
        <dbReference type="ChEBI" id="CHEBI:29108"/>
    </cofactor>
</comment>
<dbReference type="EMBL" id="FOQO01000008">
    <property type="protein sequence ID" value="SFJ24140.1"/>
    <property type="molecule type" value="Genomic_DNA"/>
</dbReference>
<keyword evidence="9" id="KW-1185">Reference proteome</keyword>
<evidence type="ECO:0000256" key="2">
    <source>
        <dbReference type="ARBA" id="ARBA00008779"/>
    </source>
</evidence>
<evidence type="ECO:0000256" key="1">
    <source>
        <dbReference type="ARBA" id="ARBA00001913"/>
    </source>
</evidence>
<dbReference type="AlphaFoldDB" id="A0A1I3PRY8"/>
<dbReference type="Gene3D" id="3.40.720.10">
    <property type="entry name" value="Alkaline Phosphatase, subunit A"/>
    <property type="match status" value="1"/>
</dbReference>
<feature type="domain" description="Sulfatase N-terminal" evidence="7">
    <location>
        <begin position="35"/>
        <end position="361"/>
    </location>
</feature>
<dbReference type="CDD" id="cd16155">
    <property type="entry name" value="sulfatase_like"/>
    <property type="match status" value="1"/>
</dbReference>
<dbReference type="GO" id="GO:0046872">
    <property type="term" value="F:metal ion binding"/>
    <property type="evidence" value="ECO:0007669"/>
    <property type="project" value="UniProtKB-KW"/>
</dbReference>
<evidence type="ECO:0000256" key="6">
    <source>
        <dbReference type="ARBA" id="ARBA00022837"/>
    </source>
</evidence>
<evidence type="ECO:0000313" key="9">
    <source>
        <dbReference type="Proteomes" id="UP000198670"/>
    </source>
</evidence>
<dbReference type="SUPFAM" id="SSF53649">
    <property type="entry name" value="Alkaline phosphatase-like"/>
    <property type="match status" value="1"/>
</dbReference>
<name>A0A1I3PRY8_9SPHI</name>
<dbReference type="PANTHER" id="PTHR42693:SF42">
    <property type="entry name" value="ARYLSULFATASE G"/>
    <property type="match status" value="1"/>
</dbReference>
<keyword evidence="5" id="KW-0378">Hydrolase</keyword>
<evidence type="ECO:0000256" key="4">
    <source>
        <dbReference type="ARBA" id="ARBA00022729"/>
    </source>
</evidence>
<dbReference type="InterPro" id="IPR000917">
    <property type="entry name" value="Sulfatase_N"/>
</dbReference>
<dbReference type="GO" id="GO:0004065">
    <property type="term" value="F:arylsulfatase activity"/>
    <property type="evidence" value="ECO:0007669"/>
    <property type="project" value="TreeGrafter"/>
</dbReference>
<dbReference type="PANTHER" id="PTHR42693">
    <property type="entry name" value="ARYLSULFATASE FAMILY MEMBER"/>
    <property type="match status" value="1"/>
</dbReference>
<evidence type="ECO:0000256" key="3">
    <source>
        <dbReference type="ARBA" id="ARBA00022723"/>
    </source>
</evidence>
<comment type="similarity">
    <text evidence="2">Belongs to the sulfatase family.</text>
</comment>
<sequence>MMDKSIFLCLIALAIGAGCQRAGNNSPKRSFPDKPNVLFLFADDQRADALGCAGNTYIKTPNIDELAVQGVRFTNNYVMGGHHGAICAPSRAMLMSGRSLFHVYDKLDGVTTMPKYFADHGYETFGTGKWHNGGATFEASFQQGKNVFLGGMCDHFSVPCRELGPDGKLTTPVKKSYSTDLFADAAIEYLDQYAKGDKENPFFCYVAFTAPHDPRSPRTDYIGMYEQAGIPIPGNFKKYHPFAFDDMQIRDENLAPWPRTPEMIQASLSDYYSLISHMDNRIGDIIETLKKSGLFENTIVVYAADNGLAIGSHGLLGKQNLYEHSMKVPLIIRGPGIPEGEVSDALVYLYDLFPTLSDMCGLSVPEGVDGKVITPIIKGESDSMRTSLFTAYRNTVRAVRTKQWKLIRYPERDYMQLFNLENDPLEINNLAMLPESKSTVDSMTVLLKQWQVATDDTAALTAKSILPLEYNPERFEQNPDVHQPKYTLDRYFTD</sequence>
<evidence type="ECO:0000259" key="7">
    <source>
        <dbReference type="Pfam" id="PF00884"/>
    </source>
</evidence>
<accession>A0A1I3PRY8</accession>
<dbReference type="PROSITE" id="PS51257">
    <property type="entry name" value="PROKAR_LIPOPROTEIN"/>
    <property type="match status" value="1"/>
</dbReference>
<dbReference type="Proteomes" id="UP000198670">
    <property type="component" value="Unassembled WGS sequence"/>
</dbReference>
<evidence type="ECO:0000313" key="8">
    <source>
        <dbReference type="EMBL" id="SFJ24140.1"/>
    </source>
</evidence>
<dbReference type="Pfam" id="PF00884">
    <property type="entry name" value="Sulfatase"/>
    <property type="match status" value="1"/>
</dbReference>
<dbReference type="InterPro" id="IPR017850">
    <property type="entry name" value="Alkaline_phosphatase_core_sf"/>
</dbReference>
<dbReference type="InterPro" id="IPR050738">
    <property type="entry name" value="Sulfatase"/>
</dbReference>
<dbReference type="RefSeq" id="WP_218146601.1">
    <property type="nucleotide sequence ID" value="NZ_FOQO01000008.1"/>
</dbReference>
<protein>
    <submittedName>
        <fullName evidence="8">Arylsulfatase A</fullName>
    </submittedName>
</protein>
<gene>
    <name evidence="8" type="ORF">SAMN05444682_108137</name>
</gene>
<keyword evidence="3" id="KW-0479">Metal-binding</keyword>
<evidence type="ECO:0000256" key="5">
    <source>
        <dbReference type="ARBA" id="ARBA00022801"/>
    </source>
</evidence>
<reference evidence="8 9" key="1">
    <citation type="submission" date="2016-10" db="EMBL/GenBank/DDBJ databases">
        <authorList>
            <person name="de Groot N.N."/>
        </authorList>
    </citation>
    <scope>NUCLEOTIDE SEQUENCE [LARGE SCALE GENOMIC DNA]</scope>
    <source>
        <strain evidence="8 9">RK1</strain>
    </source>
</reference>
<dbReference type="STRING" id="1477437.SAMN05444682_108137"/>